<dbReference type="Gene3D" id="3.90.550.10">
    <property type="entry name" value="Spore Coat Polysaccharide Biosynthesis Protein SpsA, Chain A"/>
    <property type="match status" value="1"/>
</dbReference>
<dbReference type="InterPro" id="IPR001173">
    <property type="entry name" value="Glyco_trans_2-like"/>
</dbReference>
<accession>A0A6J6FH61</accession>
<evidence type="ECO:0000259" key="1">
    <source>
        <dbReference type="Pfam" id="PF00535"/>
    </source>
</evidence>
<dbReference type="EMBL" id="CAEZTS010000150">
    <property type="protein sequence ID" value="CAB4587940.1"/>
    <property type="molecule type" value="Genomic_DNA"/>
</dbReference>
<dbReference type="Pfam" id="PF00535">
    <property type="entry name" value="Glycos_transf_2"/>
    <property type="match status" value="1"/>
</dbReference>
<dbReference type="PANTHER" id="PTHR48090:SF7">
    <property type="entry name" value="RFBJ PROTEIN"/>
    <property type="match status" value="1"/>
</dbReference>
<evidence type="ECO:0000313" key="2">
    <source>
        <dbReference type="EMBL" id="CAB4587940.1"/>
    </source>
</evidence>
<feature type="domain" description="Glycosyltransferase 2-like" evidence="1">
    <location>
        <begin position="9"/>
        <end position="116"/>
    </location>
</feature>
<sequence length="240" mass="26705">MWNGKRLAVILPTYNEHLSIAACIRGFESLGIVDEILVVNNNAHPDTSAEVAPTTAREVLETTQGYGAAIRRGFLETRSFDLVCVCEPDGTFDPADLLKLLPYTHDVDVVFGSRTTQALILSGANMGWFLKWGNWAVAKLVEVLYNTVFLSDVGCTYRVIHRESLDRLEPKFAIDGSSFGLEMMLHVARERMSFVQVPVKYQERVGESSVTGSRYKAVVLGLQMIVLCVRMRFGRSPVNA</sequence>
<dbReference type="InterPro" id="IPR029044">
    <property type="entry name" value="Nucleotide-diphossugar_trans"/>
</dbReference>
<dbReference type="PANTHER" id="PTHR48090">
    <property type="entry name" value="UNDECAPRENYL-PHOSPHATE 4-DEOXY-4-FORMAMIDO-L-ARABINOSE TRANSFERASE-RELATED"/>
    <property type="match status" value="1"/>
</dbReference>
<dbReference type="AlphaFoldDB" id="A0A6J6FH61"/>
<name>A0A6J6FH61_9ZZZZ</name>
<dbReference type="CDD" id="cd04179">
    <property type="entry name" value="DPM_DPG-synthase_like"/>
    <property type="match status" value="1"/>
</dbReference>
<reference evidence="2" key="1">
    <citation type="submission" date="2020-05" db="EMBL/GenBank/DDBJ databases">
        <authorList>
            <person name="Chiriac C."/>
            <person name="Salcher M."/>
            <person name="Ghai R."/>
            <person name="Kavagutti S V."/>
        </authorList>
    </citation>
    <scope>NUCLEOTIDE SEQUENCE</scope>
</reference>
<dbReference type="InterPro" id="IPR050256">
    <property type="entry name" value="Glycosyltransferase_2"/>
</dbReference>
<proteinExistence type="predicted"/>
<gene>
    <name evidence="2" type="ORF">UFOPK1722_01475</name>
</gene>
<dbReference type="SUPFAM" id="SSF53448">
    <property type="entry name" value="Nucleotide-diphospho-sugar transferases"/>
    <property type="match status" value="1"/>
</dbReference>
<protein>
    <submittedName>
        <fullName evidence="2">Unannotated protein</fullName>
    </submittedName>
</protein>
<organism evidence="2">
    <name type="scientific">freshwater metagenome</name>
    <dbReference type="NCBI Taxonomy" id="449393"/>
    <lineage>
        <taxon>unclassified sequences</taxon>
        <taxon>metagenomes</taxon>
        <taxon>ecological metagenomes</taxon>
    </lineage>
</organism>